<evidence type="ECO:0000256" key="2">
    <source>
        <dbReference type="ARBA" id="ARBA00022690"/>
    </source>
</evidence>
<dbReference type="AlphaFoldDB" id="A0A3B4WW61"/>
<dbReference type="SMART" id="SM00765">
    <property type="entry name" value="MANEC"/>
    <property type="match status" value="1"/>
</dbReference>
<dbReference type="PROSITE" id="PS00280">
    <property type="entry name" value="BPTI_KUNITZ_1"/>
    <property type="match status" value="2"/>
</dbReference>
<evidence type="ECO:0000256" key="6">
    <source>
        <dbReference type="ARBA" id="ARBA00023157"/>
    </source>
</evidence>
<dbReference type="SUPFAM" id="SSF57362">
    <property type="entry name" value="BPTI-like"/>
    <property type="match status" value="2"/>
</dbReference>
<dbReference type="GO" id="GO:0016020">
    <property type="term" value="C:membrane"/>
    <property type="evidence" value="ECO:0007669"/>
    <property type="project" value="UniProtKB-SubCell"/>
</dbReference>
<feature type="region of interest" description="Disordered" evidence="8">
    <location>
        <begin position="368"/>
        <end position="402"/>
    </location>
</feature>
<feature type="domain" description="BPTI/Kunitz inhibitor" evidence="11">
    <location>
        <begin position="269"/>
        <end position="319"/>
    </location>
</feature>
<feature type="domain" description="BPTI/Kunitz inhibitor" evidence="11">
    <location>
        <begin position="197"/>
        <end position="247"/>
    </location>
</feature>
<evidence type="ECO:0000313" key="14">
    <source>
        <dbReference type="Proteomes" id="UP000261360"/>
    </source>
</evidence>
<feature type="transmembrane region" description="Helical" evidence="9">
    <location>
        <begin position="337"/>
        <end position="360"/>
    </location>
</feature>
<evidence type="ECO:0000259" key="12">
    <source>
        <dbReference type="PROSITE" id="PS50986"/>
    </source>
</evidence>
<dbReference type="PANTHER" id="PTHR47247:SF1">
    <property type="entry name" value="KUNITZ-TYPE PROTEASE INHIBITOR 2"/>
    <property type="match status" value="1"/>
</dbReference>
<dbReference type="Pfam" id="PF00014">
    <property type="entry name" value="Kunitz_BPTI"/>
    <property type="match status" value="2"/>
</dbReference>
<dbReference type="PANTHER" id="PTHR47247">
    <property type="entry name" value="KUNITZ-TYPE PROTEASE INHIBITOR 2"/>
    <property type="match status" value="1"/>
</dbReference>
<evidence type="ECO:0000313" key="13">
    <source>
        <dbReference type="Ensembl" id="ENSSLDP00000007242.1"/>
    </source>
</evidence>
<keyword evidence="9" id="KW-0812">Transmembrane</keyword>
<evidence type="ECO:0000256" key="3">
    <source>
        <dbReference type="ARBA" id="ARBA00022729"/>
    </source>
</evidence>
<evidence type="ECO:0000256" key="8">
    <source>
        <dbReference type="SAM" id="MobiDB-lite"/>
    </source>
</evidence>
<keyword evidence="14" id="KW-1185">Reference proteome</keyword>
<sequence length="402" mass="44212">MDKYRFRLSVLALYFLVWSGVALDCDWDQSIDPNQGLDLASLGVKVLQLGRLAEVKDPESCRAACCNEPNCDLALVGYPQDGGPQCLLVSCESQGRDVCVLQPSSQFKVYRRTVKREARGEKPHIVPLHGSWEPRTNETNNSSVLPDDSTPAPQMALSFDTNKSEDAEGPVESEPAATESVPPQETGMSAGEYDEHCKVEPQAGPCRAAFQHWYYNSRTGNCEPFIYGGCRGNKNNYISKENCVATCTVSVLPSSKKSSADDDEYKDKCMATPDPGPCRAAFPKFYYDHNTGTCQSFMYGGCRGNQNSYGTVEECMSRCSRDGSLDSRGKTRNSAPALFLLITLAAISVLLLVTLVFISLRRHRLSRRPSSVSDKEELLPDPDEQSSVESLTVPESPRPDKA</sequence>
<evidence type="ECO:0000256" key="5">
    <source>
        <dbReference type="ARBA" id="ARBA00023136"/>
    </source>
</evidence>
<keyword evidence="4" id="KW-0722">Serine protease inhibitor</keyword>
<comment type="subcellular location">
    <subcellularLocation>
        <location evidence="1">Membrane</location>
    </subcellularLocation>
</comment>
<reference evidence="13" key="1">
    <citation type="submission" date="2025-08" db="UniProtKB">
        <authorList>
            <consortium name="Ensembl"/>
        </authorList>
    </citation>
    <scope>IDENTIFICATION</scope>
</reference>
<feature type="region of interest" description="Disordered" evidence="8">
    <location>
        <begin position="121"/>
        <end position="189"/>
    </location>
</feature>
<dbReference type="CDD" id="cd00109">
    <property type="entry name" value="Kunitz-type"/>
    <property type="match status" value="1"/>
</dbReference>
<reference evidence="13" key="2">
    <citation type="submission" date="2025-09" db="UniProtKB">
        <authorList>
            <consortium name="Ensembl"/>
        </authorList>
    </citation>
    <scope>IDENTIFICATION</scope>
</reference>
<keyword evidence="2" id="KW-0646">Protease inhibitor</keyword>
<keyword evidence="3 10" id="KW-0732">Signal</keyword>
<keyword evidence="6" id="KW-1015">Disulfide bond</keyword>
<dbReference type="Pfam" id="PF07502">
    <property type="entry name" value="MANEC"/>
    <property type="match status" value="1"/>
</dbReference>
<evidence type="ECO:0000256" key="7">
    <source>
        <dbReference type="ARBA" id="ARBA00023180"/>
    </source>
</evidence>
<name>A0A3B4WW61_SERLL</name>
<dbReference type="FunFam" id="4.10.410.10:FF:000020">
    <property type="entry name" value="Collagen, type VI, alpha 3"/>
    <property type="match status" value="1"/>
</dbReference>
<dbReference type="PROSITE" id="PS50986">
    <property type="entry name" value="MANSC"/>
    <property type="match status" value="1"/>
</dbReference>
<evidence type="ECO:0000256" key="9">
    <source>
        <dbReference type="SAM" id="Phobius"/>
    </source>
</evidence>
<keyword evidence="9" id="KW-1133">Transmembrane helix</keyword>
<dbReference type="SMART" id="SM00131">
    <property type="entry name" value="KU"/>
    <property type="match status" value="2"/>
</dbReference>
<evidence type="ECO:0000256" key="10">
    <source>
        <dbReference type="SAM" id="SignalP"/>
    </source>
</evidence>
<keyword evidence="7" id="KW-0325">Glycoprotein</keyword>
<feature type="signal peptide" evidence="10">
    <location>
        <begin position="1"/>
        <end position="22"/>
    </location>
</feature>
<accession>A0A3B4WW61</accession>
<dbReference type="FunFam" id="4.10.410.10:FF:000004">
    <property type="entry name" value="Tissue factor pathway inhibitor"/>
    <property type="match status" value="1"/>
</dbReference>
<dbReference type="PROSITE" id="PS50279">
    <property type="entry name" value="BPTI_KUNITZ_2"/>
    <property type="match status" value="2"/>
</dbReference>
<dbReference type="GO" id="GO:0004867">
    <property type="term" value="F:serine-type endopeptidase inhibitor activity"/>
    <property type="evidence" value="ECO:0007669"/>
    <property type="project" value="UniProtKB-KW"/>
</dbReference>
<dbReference type="InterPro" id="IPR036880">
    <property type="entry name" value="Kunitz_BPTI_sf"/>
</dbReference>
<dbReference type="GeneTree" id="ENSGT00940000160348"/>
<feature type="domain" description="MANSC" evidence="12">
    <location>
        <begin position="28"/>
        <end position="110"/>
    </location>
</feature>
<feature type="chain" id="PRO_5017270953" evidence="10">
    <location>
        <begin position="23"/>
        <end position="402"/>
    </location>
</feature>
<proteinExistence type="predicted"/>
<organism evidence="13 14">
    <name type="scientific">Seriola lalandi dorsalis</name>
    <dbReference type="NCBI Taxonomy" id="1841481"/>
    <lineage>
        <taxon>Eukaryota</taxon>
        <taxon>Metazoa</taxon>
        <taxon>Chordata</taxon>
        <taxon>Craniata</taxon>
        <taxon>Vertebrata</taxon>
        <taxon>Euteleostomi</taxon>
        <taxon>Actinopterygii</taxon>
        <taxon>Neopterygii</taxon>
        <taxon>Teleostei</taxon>
        <taxon>Neoteleostei</taxon>
        <taxon>Acanthomorphata</taxon>
        <taxon>Carangaria</taxon>
        <taxon>Carangiformes</taxon>
        <taxon>Carangidae</taxon>
        <taxon>Seriola</taxon>
    </lineage>
</organism>
<dbReference type="Ensembl" id="ENSSLDT00000007471.1">
    <property type="protein sequence ID" value="ENSSLDP00000007242.1"/>
    <property type="gene ID" value="ENSSLDG00000005758.1"/>
</dbReference>
<evidence type="ECO:0000259" key="11">
    <source>
        <dbReference type="PROSITE" id="PS50279"/>
    </source>
</evidence>
<evidence type="ECO:0000256" key="4">
    <source>
        <dbReference type="ARBA" id="ARBA00022900"/>
    </source>
</evidence>
<dbReference type="Gene3D" id="4.10.410.10">
    <property type="entry name" value="Pancreatic trypsin inhibitor Kunitz domain"/>
    <property type="match status" value="2"/>
</dbReference>
<dbReference type="InterPro" id="IPR013980">
    <property type="entry name" value="MANSC_dom"/>
</dbReference>
<dbReference type="PRINTS" id="PR00759">
    <property type="entry name" value="BASICPTASE"/>
</dbReference>
<dbReference type="InterPro" id="IPR020901">
    <property type="entry name" value="Prtase_inh_Kunz-CS"/>
</dbReference>
<evidence type="ECO:0000256" key="1">
    <source>
        <dbReference type="ARBA" id="ARBA00004370"/>
    </source>
</evidence>
<dbReference type="Proteomes" id="UP000261360">
    <property type="component" value="Unplaced"/>
</dbReference>
<keyword evidence="5 9" id="KW-0472">Membrane</keyword>
<dbReference type="InterPro" id="IPR002223">
    <property type="entry name" value="Kunitz_BPTI"/>
</dbReference>
<protein>
    <submittedName>
        <fullName evidence="13">Serine peptidase inhibitor, Kunitz type, 2</fullName>
    </submittedName>
</protein>
<dbReference type="InterPro" id="IPR011106">
    <property type="entry name" value="MANSC_N"/>
</dbReference>